<dbReference type="SUPFAM" id="SSF53850">
    <property type="entry name" value="Periplasmic binding protein-like II"/>
    <property type="match status" value="1"/>
</dbReference>
<dbReference type="PANTHER" id="PTHR30222:SF17">
    <property type="entry name" value="SPERMIDINE_PUTRESCINE-BINDING PERIPLASMIC PROTEIN"/>
    <property type="match status" value="1"/>
</dbReference>
<organism evidence="6 7">
    <name type="scientific">Nocardioides bigeumensis</name>
    <dbReference type="NCBI Taxonomy" id="433657"/>
    <lineage>
        <taxon>Bacteria</taxon>
        <taxon>Bacillati</taxon>
        <taxon>Actinomycetota</taxon>
        <taxon>Actinomycetes</taxon>
        <taxon>Propionibacteriales</taxon>
        <taxon>Nocardioidaceae</taxon>
        <taxon>Nocardioides</taxon>
    </lineage>
</organism>
<dbReference type="Proteomes" id="UP001500575">
    <property type="component" value="Unassembled WGS sequence"/>
</dbReference>
<evidence type="ECO:0000256" key="4">
    <source>
        <dbReference type="ARBA" id="ARBA00022764"/>
    </source>
</evidence>
<protein>
    <submittedName>
        <fullName evidence="6">ABC transporter substrate-binding protein</fullName>
    </submittedName>
</protein>
<proteinExistence type="predicted"/>
<gene>
    <name evidence="6" type="ORF">GCM10009843_41270</name>
</gene>
<feature type="signal peptide" evidence="5">
    <location>
        <begin position="1"/>
        <end position="26"/>
    </location>
</feature>
<dbReference type="InterPro" id="IPR001188">
    <property type="entry name" value="Sperm_putr-bd"/>
</dbReference>
<evidence type="ECO:0000313" key="6">
    <source>
        <dbReference type="EMBL" id="GAA2134619.1"/>
    </source>
</evidence>
<keyword evidence="2" id="KW-0813">Transport</keyword>
<dbReference type="PRINTS" id="PR00909">
    <property type="entry name" value="SPERMDNBNDNG"/>
</dbReference>
<accession>A0ABP5KMG9</accession>
<dbReference type="PANTHER" id="PTHR30222">
    <property type="entry name" value="SPERMIDINE/PUTRESCINE-BINDING PERIPLASMIC PROTEIN"/>
    <property type="match status" value="1"/>
</dbReference>
<dbReference type="EMBL" id="BAAAQQ010000014">
    <property type="protein sequence ID" value="GAA2134619.1"/>
    <property type="molecule type" value="Genomic_DNA"/>
</dbReference>
<sequence length="365" mass="38793">MKTSTSRRGQAIVAFVAAGMFLAACGSDGNGGPSPEGTDGVVSGELRTFTYSDTVHESKMVNFHKNYPDVEVRTATFESNDEAAAKIKAGFRADVIEVCLDEQGPLVDAGMLAPIDTSRLEHWDDLDPTFRDAAGVAAIDGQVSMVPTQAGAVGLIYDKDAFPDGVDSWADLFDPANAGRVALDGGYWLPPFAIKALADGSTDPMNLDDEQVTQIKDELIELRDAGHFRAFARSDADMGNMFKSGEIVLSDGGRATADDIIKGGGNVAWAAPKEGALSWVCGLSISSQAENLDAAYALINEHSSPETQALFGNNGFVMINPEAVPLVEPEFAESSDPRIIEGAYPEVAPANADLWRKSWQEVRAG</sequence>
<dbReference type="RefSeq" id="WP_344305755.1">
    <property type="nucleotide sequence ID" value="NZ_BAAAQQ010000014.1"/>
</dbReference>
<dbReference type="PROSITE" id="PS51257">
    <property type="entry name" value="PROKAR_LIPOPROTEIN"/>
    <property type="match status" value="1"/>
</dbReference>
<name>A0ABP5KMG9_9ACTN</name>
<reference evidence="7" key="1">
    <citation type="journal article" date="2019" name="Int. J. Syst. Evol. Microbiol.">
        <title>The Global Catalogue of Microorganisms (GCM) 10K type strain sequencing project: providing services to taxonomists for standard genome sequencing and annotation.</title>
        <authorList>
            <consortium name="The Broad Institute Genomics Platform"/>
            <consortium name="The Broad Institute Genome Sequencing Center for Infectious Disease"/>
            <person name="Wu L."/>
            <person name="Ma J."/>
        </authorList>
    </citation>
    <scope>NUCLEOTIDE SEQUENCE [LARGE SCALE GENOMIC DNA]</scope>
    <source>
        <strain evidence="7">JCM 16021</strain>
    </source>
</reference>
<dbReference type="Gene3D" id="3.40.190.10">
    <property type="entry name" value="Periplasmic binding protein-like II"/>
    <property type="match status" value="2"/>
</dbReference>
<keyword evidence="3 5" id="KW-0732">Signal</keyword>
<evidence type="ECO:0000256" key="3">
    <source>
        <dbReference type="ARBA" id="ARBA00022729"/>
    </source>
</evidence>
<evidence type="ECO:0000256" key="1">
    <source>
        <dbReference type="ARBA" id="ARBA00004418"/>
    </source>
</evidence>
<keyword evidence="7" id="KW-1185">Reference proteome</keyword>
<keyword evidence="4" id="KW-0574">Periplasm</keyword>
<evidence type="ECO:0000313" key="7">
    <source>
        <dbReference type="Proteomes" id="UP001500575"/>
    </source>
</evidence>
<feature type="chain" id="PRO_5046261349" evidence="5">
    <location>
        <begin position="27"/>
        <end position="365"/>
    </location>
</feature>
<dbReference type="Pfam" id="PF13416">
    <property type="entry name" value="SBP_bac_8"/>
    <property type="match status" value="1"/>
</dbReference>
<evidence type="ECO:0000256" key="2">
    <source>
        <dbReference type="ARBA" id="ARBA00022448"/>
    </source>
</evidence>
<comment type="caution">
    <text evidence="6">The sequence shown here is derived from an EMBL/GenBank/DDBJ whole genome shotgun (WGS) entry which is preliminary data.</text>
</comment>
<dbReference type="InterPro" id="IPR006059">
    <property type="entry name" value="SBP"/>
</dbReference>
<evidence type="ECO:0000256" key="5">
    <source>
        <dbReference type="SAM" id="SignalP"/>
    </source>
</evidence>
<comment type="subcellular location">
    <subcellularLocation>
        <location evidence="1">Periplasm</location>
    </subcellularLocation>
</comment>